<evidence type="ECO:0000256" key="6">
    <source>
        <dbReference type="ARBA" id="ARBA00022792"/>
    </source>
</evidence>
<keyword evidence="8" id="KW-0443">Lipid metabolism</keyword>
<dbReference type="EMBL" id="GFXV01004747">
    <property type="protein sequence ID" value="MBW16552.1"/>
    <property type="molecule type" value="Transcribed_RNA"/>
</dbReference>
<evidence type="ECO:0000256" key="8">
    <source>
        <dbReference type="ARBA" id="ARBA00023098"/>
    </source>
</evidence>
<comment type="catalytic activity">
    <reaction evidence="14">
        <text>a CDP-1,2-diacyl-sn-glycerol + a 1,2-diacyl-sn-glycero-3-phospho-(1'-sn-glycerol) = a cardiolipin + CMP + H(+)</text>
        <dbReference type="Rhea" id="RHEA:32931"/>
        <dbReference type="ChEBI" id="CHEBI:15378"/>
        <dbReference type="ChEBI" id="CHEBI:58332"/>
        <dbReference type="ChEBI" id="CHEBI:60377"/>
        <dbReference type="ChEBI" id="CHEBI:62237"/>
        <dbReference type="ChEBI" id="CHEBI:64716"/>
        <dbReference type="EC" id="2.7.8.41"/>
    </reaction>
</comment>
<evidence type="ECO:0000256" key="15">
    <source>
        <dbReference type="SAM" id="Phobius"/>
    </source>
</evidence>
<dbReference type="GO" id="GO:0005743">
    <property type="term" value="C:mitochondrial inner membrane"/>
    <property type="evidence" value="ECO:0007669"/>
    <property type="project" value="UniProtKB-SubCell"/>
</dbReference>
<dbReference type="EMBL" id="GFXV01000804">
    <property type="protein sequence ID" value="MBW12609.1"/>
    <property type="molecule type" value="Transcribed_RNA"/>
</dbReference>
<dbReference type="EMBL" id="GFXV01004567">
    <property type="protein sequence ID" value="MBW16372.1"/>
    <property type="molecule type" value="Transcribed_RNA"/>
</dbReference>
<dbReference type="Pfam" id="PF01066">
    <property type="entry name" value="CDP-OH_P_transf"/>
    <property type="match status" value="1"/>
</dbReference>
<proteinExistence type="inferred from homology"/>
<evidence type="ECO:0000256" key="4">
    <source>
        <dbReference type="ARBA" id="ARBA00022679"/>
    </source>
</evidence>
<comment type="subcellular location">
    <subcellularLocation>
        <location evidence="1">Mitochondrion inner membrane</location>
        <topology evidence="1">Multi-pass membrane protein</topology>
    </subcellularLocation>
</comment>
<dbReference type="PANTHER" id="PTHR14269:SF60">
    <property type="entry name" value="CARDIOLIPIN SYNTHASE (CMP-FORMING)"/>
    <property type="match status" value="1"/>
</dbReference>
<dbReference type="AlphaFoldDB" id="A0A2H8TS02"/>
<reference evidence="17" key="1">
    <citation type="submission" date="2017-10" db="EMBL/GenBank/DDBJ databases">
        <title>Transcriptome Assembly of Sugarcane Aphid Adults.</title>
        <authorList>
            <person name="Scully E.D."/>
            <person name="Palmer N.A."/>
            <person name="Geib S.M."/>
            <person name="Sarath G."/>
            <person name="Sattler S.E."/>
        </authorList>
    </citation>
    <scope>NUCLEOTIDE SEQUENCE</scope>
    <source>
        <tissue evidence="17">Whole body</tissue>
    </source>
</reference>
<feature type="transmembrane region" description="Helical" evidence="15">
    <location>
        <begin position="276"/>
        <end position="294"/>
    </location>
</feature>
<evidence type="ECO:0000256" key="10">
    <source>
        <dbReference type="ARBA" id="ARBA00023136"/>
    </source>
</evidence>
<dbReference type="FunFam" id="1.20.120.1760:FF:000005">
    <property type="entry name" value="Cardiolipin synthase 1"/>
    <property type="match status" value="1"/>
</dbReference>
<evidence type="ECO:0000256" key="13">
    <source>
        <dbReference type="ARBA" id="ARBA00039001"/>
    </source>
</evidence>
<evidence type="ECO:0000256" key="3">
    <source>
        <dbReference type="ARBA" id="ARBA00022516"/>
    </source>
</evidence>
<dbReference type="EC" id="2.7.8.41" evidence="13"/>
<keyword evidence="6" id="KW-0999">Mitochondrion inner membrane</keyword>
<evidence type="ECO:0000256" key="11">
    <source>
        <dbReference type="ARBA" id="ARBA00023209"/>
    </source>
</evidence>
<feature type="transmembrane region" description="Helical" evidence="15">
    <location>
        <begin position="179"/>
        <end position="204"/>
    </location>
</feature>
<keyword evidence="5 15" id="KW-0812">Transmembrane</keyword>
<name>A0A2H8TS02_9HEMI</name>
<sequence>MHHLLKYIFVSSQCCCKMYLPQCRMCFPTVISNNKSFLSVRLYKNHRITTNVYFADDRFSKRHNKLKNAIRDKQIILQKTKQKFQNKSKFILDDIKETKSKVRDTIKENIWTIPNMLCMTRIVLSPYLGYLIVNGNFEYALSFVAIASITDLIDGWIARNFVGQKSKLGSFLDPMADKVLVGTMFFTLTYIGLIPMYLTGIIILRDLVLIGAAFQIHYMSIPKPRTLSKLFDVTNTNVQLAPMFISKINTTVQLTMVCATIAAPVFDFVDHPALKVLWWLTTATTVSSAISYIVHRKKTYKIFKNLKR</sequence>
<evidence type="ECO:0000256" key="5">
    <source>
        <dbReference type="ARBA" id="ARBA00022692"/>
    </source>
</evidence>
<keyword evidence="11" id="KW-0594">Phospholipid biosynthesis</keyword>
<organism evidence="17">
    <name type="scientific">Melanaphis sacchari</name>
    <dbReference type="NCBI Taxonomy" id="742174"/>
    <lineage>
        <taxon>Eukaryota</taxon>
        <taxon>Metazoa</taxon>
        <taxon>Ecdysozoa</taxon>
        <taxon>Arthropoda</taxon>
        <taxon>Hexapoda</taxon>
        <taxon>Insecta</taxon>
        <taxon>Pterygota</taxon>
        <taxon>Neoptera</taxon>
        <taxon>Paraneoptera</taxon>
        <taxon>Hemiptera</taxon>
        <taxon>Sternorrhyncha</taxon>
        <taxon>Aphidomorpha</taxon>
        <taxon>Aphidoidea</taxon>
        <taxon>Aphididae</taxon>
        <taxon>Aphidini</taxon>
        <taxon>Melanaphis</taxon>
    </lineage>
</organism>
<evidence type="ECO:0000256" key="12">
    <source>
        <dbReference type="ARBA" id="ARBA00023264"/>
    </source>
</evidence>
<evidence type="ECO:0000256" key="9">
    <source>
        <dbReference type="ARBA" id="ARBA00023128"/>
    </source>
</evidence>
<keyword evidence="4" id="KW-0808">Transferase</keyword>
<protein>
    <recommendedName>
        <fullName evidence="13">cardiolipin synthase (CMP-forming)</fullName>
        <ecNumber evidence="13">2.7.8.41</ecNumber>
    </recommendedName>
</protein>
<keyword evidence="7 15" id="KW-1133">Transmembrane helix</keyword>
<keyword evidence="3" id="KW-0444">Lipid biosynthesis</keyword>
<dbReference type="Gene3D" id="1.20.120.1760">
    <property type="match status" value="1"/>
</dbReference>
<evidence type="ECO:0000256" key="1">
    <source>
        <dbReference type="ARBA" id="ARBA00004448"/>
    </source>
</evidence>
<dbReference type="InterPro" id="IPR043130">
    <property type="entry name" value="CDP-OH_PTrfase_TM_dom"/>
</dbReference>
<dbReference type="PANTHER" id="PTHR14269">
    <property type="entry name" value="CDP-DIACYLGLYCEROL--GLYCEROL-3-PHOSPHATE 3-PHOSPHATIDYLTRANSFERASE-RELATED"/>
    <property type="match status" value="1"/>
</dbReference>
<comment type="similarity">
    <text evidence="2">Belongs to the CDP-alcohol phosphatidyltransferase class-I family.</text>
</comment>
<evidence type="ECO:0000313" key="18">
    <source>
        <dbReference type="EMBL" id="MBW16552.1"/>
    </source>
</evidence>
<evidence type="ECO:0000256" key="2">
    <source>
        <dbReference type="ARBA" id="ARBA00010441"/>
    </source>
</evidence>
<dbReference type="OrthoDB" id="10020554at2759"/>
<keyword evidence="12" id="KW-1208">Phospholipid metabolism</keyword>
<evidence type="ECO:0000256" key="14">
    <source>
        <dbReference type="ARBA" id="ARBA00047433"/>
    </source>
</evidence>
<gene>
    <name evidence="17" type="primary">CLS_0</name>
    <name evidence="18" type="synonym">CLS_1</name>
    <name evidence="16" type="synonym">CLS_2</name>
</gene>
<evidence type="ECO:0000256" key="7">
    <source>
        <dbReference type="ARBA" id="ARBA00022989"/>
    </source>
</evidence>
<evidence type="ECO:0000313" key="16">
    <source>
        <dbReference type="EMBL" id="MBW12609.1"/>
    </source>
</evidence>
<dbReference type="InterPro" id="IPR000462">
    <property type="entry name" value="CDP-OH_P_trans"/>
</dbReference>
<keyword evidence="9" id="KW-0496">Mitochondrion</keyword>
<dbReference type="InterPro" id="IPR050324">
    <property type="entry name" value="CDP-alcohol_PTase-I"/>
</dbReference>
<keyword evidence="10 15" id="KW-0472">Membrane</keyword>
<dbReference type="GO" id="GO:0043337">
    <property type="term" value="F:cardiolipin synthase (CMP-forming)"/>
    <property type="evidence" value="ECO:0007669"/>
    <property type="project" value="UniProtKB-EC"/>
</dbReference>
<evidence type="ECO:0000313" key="17">
    <source>
        <dbReference type="EMBL" id="MBW16372.1"/>
    </source>
</evidence>
<accession>A0A2H8TS02</accession>
<dbReference type="GO" id="GO:0032049">
    <property type="term" value="P:cardiolipin biosynthetic process"/>
    <property type="evidence" value="ECO:0007669"/>
    <property type="project" value="TreeGrafter"/>
</dbReference>